<dbReference type="RefSeq" id="WP_154477765.1">
    <property type="nucleotide sequence ID" value="NZ_JAQYBV010000004.1"/>
</dbReference>
<gene>
    <name evidence="2" type="ORF">FYJ34_08265</name>
    <name evidence="3" type="ORF">FYJ34_12375</name>
</gene>
<name>A0A6N7V2Z2_9FIRM</name>
<feature type="transmembrane region" description="Helical" evidence="1">
    <location>
        <begin position="117"/>
        <end position="136"/>
    </location>
</feature>
<dbReference type="Proteomes" id="UP000434409">
    <property type="component" value="Unassembled WGS sequence"/>
</dbReference>
<comment type="caution">
    <text evidence="3">The sequence shown here is derived from an EMBL/GenBank/DDBJ whole genome shotgun (WGS) entry which is preliminary data.</text>
</comment>
<keyword evidence="1" id="KW-0812">Transmembrane</keyword>
<evidence type="ECO:0000313" key="4">
    <source>
        <dbReference type="Proteomes" id="UP000434409"/>
    </source>
</evidence>
<dbReference type="InterPro" id="IPR047928">
    <property type="entry name" value="Perm_prefix_1"/>
</dbReference>
<dbReference type="NCBIfam" id="NF038403">
    <property type="entry name" value="perm_prefix_1"/>
    <property type="match status" value="1"/>
</dbReference>
<feature type="transmembrane region" description="Helical" evidence="1">
    <location>
        <begin position="177"/>
        <end position="194"/>
    </location>
</feature>
<protein>
    <submittedName>
        <fullName evidence="3">Uncharacterized protein</fullName>
    </submittedName>
</protein>
<dbReference type="AlphaFoldDB" id="A0A6N7V2Z2"/>
<evidence type="ECO:0000313" key="3">
    <source>
        <dbReference type="EMBL" id="MSR94935.1"/>
    </source>
</evidence>
<evidence type="ECO:0000313" key="2">
    <source>
        <dbReference type="EMBL" id="MSR94250.1"/>
    </source>
</evidence>
<keyword evidence="1" id="KW-1133">Transmembrane helix</keyword>
<dbReference type="EMBL" id="VULY01000041">
    <property type="protein sequence ID" value="MSR94935.1"/>
    <property type="molecule type" value="Genomic_DNA"/>
</dbReference>
<evidence type="ECO:0000256" key="1">
    <source>
        <dbReference type="SAM" id="Phobius"/>
    </source>
</evidence>
<dbReference type="EMBL" id="VULY01000018">
    <property type="protein sequence ID" value="MSR94250.1"/>
    <property type="molecule type" value="Genomic_DNA"/>
</dbReference>
<keyword evidence="1" id="KW-0472">Membrane</keyword>
<sequence length="278" mass="30601">MNEQICLDKICGRVQNRSCRQAIRRELTDHLEDSAADFMAQGYSEEEAKELAADSMGDPGEISDLFNQVHKPVLEWGQILGILIFTTLIRSVMPQLLELLTTNTDGTTAFAPERIQGVLWVLGIVLYLYAMGISALEKYHDMPFWYGRSQSGGSNANGAIIVSIAISVWVLPPLQTAVVVLITIAFHIGIRSQVERSRIRKEQAYLFCQGKTLTPLGFGGYAEFAGKKTKVVAKEEISAGTEVVAVGIDGFKILVEPLSRDKQILPGRTAPTERTACR</sequence>
<organism evidence="3 4">
    <name type="scientific">Suipraeoptans intestinalis</name>
    <dbReference type="NCBI Taxonomy" id="2606628"/>
    <lineage>
        <taxon>Bacteria</taxon>
        <taxon>Bacillati</taxon>
        <taxon>Bacillota</taxon>
        <taxon>Clostridia</taxon>
        <taxon>Lachnospirales</taxon>
        <taxon>Lachnospiraceae</taxon>
        <taxon>Suipraeoptans</taxon>
    </lineage>
</organism>
<proteinExistence type="predicted"/>
<accession>A0A6N7V2Z2</accession>
<keyword evidence="4" id="KW-1185">Reference proteome</keyword>
<reference evidence="3 4" key="1">
    <citation type="submission" date="2019-08" db="EMBL/GenBank/DDBJ databases">
        <title>In-depth cultivation of the pig gut microbiome towards novel bacterial diversity and tailored functional studies.</title>
        <authorList>
            <person name="Wylensek D."/>
            <person name="Hitch T.C.A."/>
            <person name="Clavel T."/>
        </authorList>
    </citation>
    <scope>NUCLEOTIDE SEQUENCE [LARGE SCALE GENOMIC DNA]</scope>
    <source>
        <strain evidence="3 4">68-1-5</strain>
    </source>
</reference>